<dbReference type="InterPro" id="IPR036041">
    <property type="entry name" value="Ribosome-inact_prot_sf"/>
</dbReference>
<dbReference type="STRING" id="22663.A0A2I0I729"/>
<accession>A0A2I0I729</accession>
<proteinExistence type="predicted"/>
<gene>
    <name evidence="2" type="ORF">CRG98_039816</name>
</gene>
<feature type="domain" description="Retroviral polymerase SH3-like" evidence="1">
    <location>
        <begin position="71"/>
        <end position="105"/>
    </location>
</feature>
<organism evidence="2 3">
    <name type="scientific">Punica granatum</name>
    <name type="common">Pomegranate</name>
    <dbReference type="NCBI Taxonomy" id="22663"/>
    <lineage>
        <taxon>Eukaryota</taxon>
        <taxon>Viridiplantae</taxon>
        <taxon>Streptophyta</taxon>
        <taxon>Embryophyta</taxon>
        <taxon>Tracheophyta</taxon>
        <taxon>Spermatophyta</taxon>
        <taxon>Magnoliopsida</taxon>
        <taxon>eudicotyledons</taxon>
        <taxon>Gunneridae</taxon>
        <taxon>Pentapetalae</taxon>
        <taxon>rosids</taxon>
        <taxon>malvids</taxon>
        <taxon>Myrtales</taxon>
        <taxon>Lythraceae</taxon>
        <taxon>Punica</taxon>
    </lineage>
</organism>
<name>A0A2I0I729_PUNGR</name>
<sequence>MAKGASKYDLGALKPKAKVVKDDYYFHCGNIEHWKQNYKVYLEELRKKKGSVHFRDCLRISLALSRTNVTLWGYPKKTRGYYFYNPNEDKVFVARTAVFLEKEFLFKGTSGGKFELGEVLPQNDIDQSTGEIAEQVPQGVVAQSSAQMTQKPRRSGRIRHEPERYGFLMTQDNNILLIDNDESTIYAEAMIGPDSKKWLEAMRSNMKSMYTDMNAYYDYEIWQIDVKTAFLNGTFLKDVYMTQPEGFLIHKVPESFSKAQSPSTQEKRDRINRIPYASVVGAIMHVMLCTRSDVSYALSMTSWYQSDPSERYRIAVKNILKYLRKTNEMFLVYGGEEELVIRGYTDASFQSNNDNSRSQSGYVFCLNGDLVDLYCDKNEAIAQAKEPRFHQRSKHILRRFHFNREIIDRGDVKICRISTDDNLTYPLTKPLVQRKHEAHTSASGRLLGICVCYRGHGCGDIKSHHMYTLRYTLMIKRRRNKLVIKTAIGYATQYGEEYE</sequence>
<keyword evidence="3" id="KW-1185">Reference proteome</keyword>
<dbReference type="CDD" id="cd09272">
    <property type="entry name" value="RNase_HI_RT_Ty1"/>
    <property type="match status" value="1"/>
</dbReference>
<dbReference type="AlphaFoldDB" id="A0A2I0I729"/>
<dbReference type="EMBL" id="PGOL01003762">
    <property type="protein sequence ID" value="PKI39771.1"/>
    <property type="molecule type" value="Genomic_DNA"/>
</dbReference>
<dbReference type="PANTHER" id="PTHR11439">
    <property type="entry name" value="GAG-POL-RELATED RETROTRANSPOSON"/>
    <property type="match status" value="1"/>
</dbReference>
<evidence type="ECO:0000313" key="2">
    <source>
        <dbReference type="EMBL" id="PKI39771.1"/>
    </source>
</evidence>
<dbReference type="PANTHER" id="PTHR11439:SF496">
    <property type="entry name" value="RNA-DIRECTED DNA POLYMERASE"/>
    <property type="match status" value="1"/>
</dbReference>
<dbReference type="GO" id="GO:0030598">
    <property type="term" value="F:rRNA N-glycosylase activity"/>
    <property type="evidence" value="ECO:0007669"/>
    <property type="project" value="InterPro"/>
</dbReference>
<reference evidence="2 3" key="1">
    <citation type="submission" date="2017-11" db="EMBL/GenBank/DDBJ databases">
        <title>De-novo sequencing of pomegranate (Punica granatum L.) genome.</title>
        <authorList>
            <person name="Akparov Z."/>
            <person name="Amiraslanov A."/>
            <person name="Hajiyeva S."/>
            <person name="Abbasov M."/>
            <person name="Kaur K."/>
            <person name="Hamwieh A."/>
            <person name="Solovyev V."/>
            <person name="Salamov A."/>
            <person name="Braich B."/>
            <person name="Kosarev P."/>
            <person name="Mahmoud A."/>
            <person name="Hajiyev E."/>
            <person name="Babayeva S."/>
            <person name="Izzatullayeva V."/>
            <person name="Mammadov A."/>
            <person name="Mammadov A."/>
            <person name="Sharifova S."/>
            <person name="Ojaghi J."/>
            <person name="Eynullazada K."/>
            <person name="Bayramov B."/>
            <person name="Abdulazimova A."/>
            <person name="Shahmuradov I."/>
        </authorList>
    </citation>
    <scope>NUCLEOTIDE SEQUENCE [LARGE SCALE GENOMIC DNA]</scope>
    <source>
        <strain evidence="3">cv. AG2017</strain>
        <tissue evidence="2">Leaf</tissue>
    </source>
</reference>
<dbReference type="InterPro" id="IPR057670">
    <property type="entry name" value="SH3_retrovirus"/>
</dbReference>
<protein>
    <recommendedName>
        <fullName evidence="1">Retroviral polymerase SH3-like domain-containing protein</fullName>
    </recommendedName>
</protein>
<dbReference type="SUPFAM" id="SSF56371">
    <property type="entry name" value="Ribosome inactivating proteins (RIP)"/>
    <property type="match status" value="1"/>
</dbReference>
<dbReference type="GO" id="GO:0017148">
    <property type="term" value="P:negative regulation of translation"/>
    <property type="evidence" value="ECO:0007669"/>
    <property type="project" value="InterPro"/>
</dbReference>
<evidence type="ECO:0000259" key="1">
    <source>
        <dbReference type="Pfam" id="PF25597"/>
    </source>
</evidence>
<dbReference type="Proteomes" id="UP000233551">
    <property type="component" value="Unassembled WGS sequence"/>
</dbReference>
<comment type="caution">
    <text evidence="2">The sequence shown here is derived from an EMBL/GenBank/DDBJ whole genome shotgun (WGS) entry which is preliminary data.</text>
</comment>
<evidence type="ECO:0000313" key="3">
    <source>
        <dbReference type="Proteomes" id="UP000233551"/>
    </source>
</evidence>
<dbReference type="Pfam" id="PF25597">
    <property type="entry name" value="SH3_retrovirus"/>
    <property type="match status" value="1"/>
</dbReference>